<gene>
    <name evidence="1" type="ORF">LCGC14_1816450</name>
</gene>
<comment type="caution">
    <text evidence="1">The sequence shown here is derived from an EMBL/GenBank/DDBJ whole genome shotgun (WGS) entry which is preliminary data.</text>
</comment>
<sequence length="459" mass="52701">MSPYDGKNNQIQNVNRRMLSEIVIKHLNDLGFKLEKRGFSFPHAKFKLRIDFLFRRGKKRYSVAVKSSRKMQLALMHLLPRAILRLQAESRSSRFLPILAIAVPMIDPRDIRRVAEYMDFYAPEMGWLLIDEHGRAVFMDKEKDQYAFLNAGKVEWIESLPPNDFMFSKDLQISVFDNIAVSDEQNMNMSRASSSSSRSSSSLSSIFPDSYSSSYSSSKMQLSFSDLEQWLLKVFLMSPADVASDYWGGPKGYAENAFQLSKIANVSRMAANLWAQGMESSSYLKRIRRKEMILLRPKAILEEWVGRYRFSDNRIYPYRSMFPVSNPDAFFKEILNGIRRYNKELGSLAIAAHRACELHGIKHSSAKSNHIYCLGNIEKLAEILNLVPSDVEHKVDLFLVEPKYPKSVFGGILQKKGIPVCDILQCYLDLYHLPDRGREQANSVYENVISNIIRIRQGG</sequence>
<proteinExistence type="predicted"/>
<dbReference type="AlphaFoldDB" id="A0A0F9J003"/>
<accession>A0A0F9J003</accession>
<protein>
    <submittedName>
        <fullName evidence="1">Uncharacterized protein</fullName>
    </submittedName>
</protein>
<organism evidence="1">
    <name type="scientific">marine sediment metagenome</name>
    <dbReference type="NCBI Taxonomy" id="412755"/>
    <lineage>
        <taxon>unclassified sequences</taxon>
        <taxon>metagenomes</taxon>
        <taxon>ecological metagenomes</taxon>
    </lineage>
</organism>
<name>A0A0F9J003_9ZZZZ</name>
<reference evidence="1" key="1">
    <citation type="journal article" date="2015" name="Nature">
        <title>Complex archaea that bridge the gap between prokaryotes and eukaryotes.</title>
        <authorList>
            <person name="Spang A."/>
            <person name="Saw J.H."/>
            <person name="Jorgensen S.L."/>
            <person name="Zaremba-Niedzwiedzka K."/>
            <person name="Martijn J."/>
            <person name="Lind A.E."/>
            <person name="van Eijk R."/>
            <person name="Schleper C."/>
            <person name="Guy L."/>
            <person name="Ettema T.J."/>
        </authorList>
    </citation>
    <scope>NUCLEOTIDE SEQUENCE</scope>
</reference>
<evidence type="ECO:0000313" key="1">
    <source>
        <dbReference type="EMBL" id="KKL99235.1"/>
    </source>
</evidence>
<dbReference type="EMBL" id="LAZR01017724">
    <property type="protein sequence ID" value="KKL99235.1"/>
    <property type="molecule type" value="Genomic_DNA"/>
</dbReference>